<comment type="caution">
    <text evidence="4">The sequence shown here is derived from an EMBL/GenBank/DDBJ whole genome shotgun (WGS) entry which is preliminary data.</text>
</comment>
<keyword evidence="5" id="KW-1185">Reference proteome</keyword>
<dbReference type="PANTHER" id="PTHR22946:SF9">
    <property type="entry name" value="POLYKETIDE TRANSFERASE AF380"/>
    <property type="match status" value="1"/>
</dbReference>
<feature type="domain" description="Serine aminopeptidase S33" evidence="3">
    <location>
        <begin position="109"/>
        <end position="228"/>
    </location>
</feature>
<feature type="signal peptide" evidence="2">
    <location>
        <begin position="1"/>
        <end position="21"/>
    </location>
</feature>
<evidence type="ECO:0000259" key="3">
    <source>
        <dbReference type="Pfam" id="PF12146"/>
    </source>
</evidence>
<dbReference type="InterPro" id="IPR022742">
    <property type="entry name" value="Hydrolase_4"/>
</dbReference>
<sequence length="289" mass="32614">MIKLSKRGAFLFLLVSQSVFAETNTNPFQDFYSADGTVVQVEQVVLENGRTQISYKSFDGEQVNGQISYPASNSDKHPVLIALHAMGRSYPRWWNAEINGSPTITQANKIAQMAHENGYAVMALDARYHGSRKLVDKPLQLIMGNMKSGAPELYLDMVQNSIRDYKLLLNWITEQPQFKGMPIHVVGYSMGAQMSLLLAAADQRIEKMMIIVPPNVDEKMEYVSPINAAQFIKHQNVLLLSSNQDQYSSQSEFSELFNAMPTKSKLQIVFDADHILPANYPDVLPFWFE</sequence>
<dbReference type="InterPro" id="IPR050261">
    <property type="entry name" value="FrsA_esterase"/>
</dbReference>
<dbReference type="RefSeq" id="WP_311367250.1">
    <property type="nucleotide sequence ID" value="NZ_JAVRHX010000001.1"/>
</dbReference>
<organism evidence="4 5">
    <name type="scientific">Glaciecola petra</name>
    <dbReference type="NCBI Taxonomy" id="3075602"/>
    <lineage>
        <taxon>Bacteria</taxon>
        <taxon>Pseudomonadati</taxon>
        <taxon>Pseudomonadota</taxon>
        <taxon>Gammaproteobacteria</taxon>
        <taxon>Alteromonadales</taxon>
        <taxon>Alteromonadaceae</taxon>
        <taxon>Glaciecola</taxon>
    </lineage>
</organism>
<dbReference type="InterPro" id="IPR029058">
    <property type="entry name" value="AB_hydrolase_fold"/>
</dbReference>
<dbReference type="Proteomes" id="UP001253545">
    <property type="component" value="Unassembled WGS sequence"/>
</dbReference>
<dbReference type="Gene3D" id="3.40.50.1820">
    <property type="entry name" value="alpha/beta hydrolase"/>
    <property type="match status" value="1"/>
</dbReference>
<dbReference type="SUPFAM" id="SSF53474">
    <property type="entry name" value="alpha/beta-Hydrolases"/>
    <property type="match status" value="1"/>
</dbReference>
<proteinExistence type="predicted"/>
<evidence type="ECO:0000313" key="5">
    <source>
        <dbReference type="Proteomes" id="UP001253545"/>
    </source>
</evidence>
<evidence type="ECO:0000256" key="1">
    <source>
        <dbReference type="ARBA" id="ARBA00022801"/>
    </source>
</evidence>
<reference evidence="4 5" key="1">
    <citation type="submission" date="2023-09" db="EMBL/GenBank/DDBJ databases">
        <authorList>
            <person name="Rey-Velasco X."/>
        </authorList>
    </citation>
    <scope>NUCLEOTIDE SEQUENCE [LARGE SCALE GENOMIC DNA]</scope>
    <source>
        <strain evidence="4 5">P117</strain>
    </source>
</reference>
<evidence type="ECO:0000313" key="4">
    <source>
        <dbReference type="EMBL" id="MDT0593749.1"/>
    </source>
</evidence>
<name>A0ABU2ZQ69_9ALTE</name>
<dbReference type="EMBL" id="JAVRHX010000001">
    <property type="protein sequence ID" value="MDT0593749.1"/>
    <property type="molecule type" value="Genomic_DNA"/>
</dbReference>
<dbReference type="Pfam" id="PF12146">
    <property type="entry name" value="Hydrolase_4"/>
    <property type="match status" value="1"/>
</dbReference>
<keyword evidence="1 4" id="KW-0378">Hydrolase</keyword>
<evidence type="ECO:0000256" key="2">
    <source>
        <dbReference type="SAM" id="SignalP"/>
    </source>
</evidence>
<feature type="chain" id="PRO_5047494350" evidence="2">
    <location>
        <begin position="22"/>
        <end position="289"/>
    </location>
</feature>
<protein>
    <submittedName>
        <fullName evidence="4">Alpha/beta hydrolase</fullName>
    </submittedName>
</protein>
<gene>
    <name evidence="4" type="ORF">RM552_02680</name>
</gene>
<keyword evidence="2" id="KW-0732">Signal</keyword>
<dbReference type="PANTHER" id="PTHR22946">
    <property type="entry name" value="DIENELACTONE HYDROLASE DOMAIN-CONTAINING PROTEIN-RELATED"/>
    <property type="match status" value="1"/>
</dbReference>
<dbReference type="GO" id="GO:0016787">
    <property type="term" value="F:hydrolase activity"/>
    <property type="evidence" value="ECO:0007669"/>
    <property type="project" value="UniProtKB-KW"/>
</dbReference>
<accession>A0ABU2ZQ69</accession>